<dbReference type="PANTHER" id="PTHR12289:SF41">
    <property type="entry name" value="FAILED AXON CONNECTIONS-RELATED"/>
    <property type="match status" value="1"/>
</dbReference>
<accession>A0ABT5BZE6</accession>
<dbReference type="RefSeq" id="WP_272096530.1">
    <property type="nucleotide sequence ID" value="NZ_JAQNDK010000002.1"/>
</dbReference>
<dbReference type="CDD" id="cd03080">
    <property type="entry name" value="GST_N_Metaxin_like"/>
    <property type="match status" value="1"/>
</dbReference>
<name>A0ABT5BZE6_9BACT</name>
<dbReference type="Pfam" id="PF17171">
    <property type="entry name" value="GST_C_6"/>
    <property type="match status" value="1"/>
</dbReference>
<dbReference type="SFLD" id="SFLDG01200">
    <property type="entry name" value="SUF1.1"/>
    <property type="match status" value="1"/>
</dbReference>
<dbReference type="InterPro" id="IPR033468">
    <property type="entry name" value="Metaxin_GST"/>
</dbReference>
<gene>
    <name evidence="3" type="ORF">POL72_17475</name>
</gene>
<dbReference type="SUPFAM" id="SSF47616">
    <property type="entry name" value="GST C-terminal domain-like"/>
    <property type="match status" value="1"/>
</dbReference>
<comment type="caution">
    <text evidence="3">The sequence shown here is derived from an EMBL/GenBank/DDBJ whole genome shotgun (WGS) entry which is preliminary data.</text>
</comment>
<reference evidence="3 4" key="1">
    <citation type="submission" date="2023-01" db="EMBL/GenBank/DDBJ databases">
        <title>Minimal conservation of predation-associated metabolite biosynthetic gene clusters underscores biosynthetic potential of Myxococcota including descriptions for ten novel species: Archangium lansinium sp. nov., Myxococcus landrumus sp. nov., Nannocystis bai.</title>
        <authorList>
            <person name="Ahearne A."/>
            <person name="Stevens C."/>
            <person name="Dowd S."/>
        </authorList>
    </citation>
    <scope>NUCLEOTIDE SEQUENCE [LARGE SCALE GENOMIC DNA]</scope>
    <source>
        <strain evidence="3 4">WIWO2</strain>
    </source>
</reference>
<evidence type="ECO:0000259" key="1">
    <source>
        <dbReference type="Pfam" id="PF17171"/>
    </source>
</evidence>
<dbReference type="SUPFAM" id="SSF52833">
    <property type="entry name" value="Thioredoxin-like"/>
    <property type="match status" value="1"/>
</dbReference>
<dbReference type="Pfam" id="PF17172">
    <property type="entry name" value="GST_N_4"/>
    <property type="match status" value="1"/>
</dbReference>
<evidence type="ECO:0000313" key="3">
    <source>
        <dbReference type="EMBL" id="MDC0679539.1"/>
    </source>
</evidence>
<evidence type="ECO:0000259" key="2">
    <source>
        <dbReference type="Pfam" id="PF17172"/>
    </source>
</evidence>
<dbReference type="Proteomes" id="UP001217485">
    <property type="component" value="Unassembled WGS sequence"/>
</dbReference>
<dbReference type="InterPro" id="IPR012336">
    <property type="entry name" value="Thioredoxin-like_fold"/>
</dbReference>
<organism evidence="3 4">
    <name type="scientific">Sorangium atrum</name>
    <dbReference type="NCBI Taxonomy" id="2995308"/>
    <lineage>
        <taxon>Bacteria</taxon>
        <taxon>Pseudomonadati</taxon>
        <taxon>Myxococcota</taxon>
        <taxon>Polyangia</taxon>
        <taxon>Polyangiales</taxon>
        <taxon>Polyangiaceae</taxon>
        <taxon>Sorangium</taxon>
    </lineage>
</organism>
<dbReference type="InterPro" id="IPR026928">
    <property type="entry name" value="FAX/IsoI-like"/>
</dbReference>
<dbReference type="InterPro" id="IPR050931">
    <property type="entry name" value="Mito_Protein_Transport_Metaxin"/>
</dbReference>
<dbReference type="EMBL" id="JAQNDK010000002">
    <property type="protein sequence ID" value="MDC0679539.1"/>
    <property type="molecule type" value="Genomic_DNA"/>
</dbReference>
<evidence type="ECO:0000313" key="4">
    <source>
        <dbReference type="Proteomes" id="UP001217485"/>
    </source>
</evidence>
<dbReference type="Gene3D" id="3.40.30.10">
    <property type="entry name" value="Glutaredoxin"/>
    <property type="match status" value="1"/>
</dbReference>
<keyword evidence="4" id="KW-1185">Reference proteome</keyword>
<dbReference type="PANTHER" id="PTHR12289">
    <property type="entry name" value="METAXIN RELATED"/>
    <property type="match status" value="1"/>
</dbReference>
<dbReference type="SFLD" id="SFLDS00019">
    <property type="entry name" value="Glutathione_Transferase_(cytos"/>
    <property type="match status" value="1"/>
</dbReference>
<dbReference type="CDD" id="cd03193">
    <property type="entry name" value="GST_C_Metaxin"/>
    <property type="match status" value="1"/>
</dbReference>
<dbReference type="InterPro" id="IPR036282">
    <property type="entry name" value="Glutathione-S-Trfase_C_sf"/>
</dbReference>
<dbReference type="SFLD" id="SFLDG01180">
    <property type="entry name" value="SUF1"/>
    <property type="match status" value="1"/>
</dbReference>
<dbReference type="InterPro" id="IPR040079">
    <property type="entry name" value="Glutathione_S-Trfase"/>
</dbReference>
<feature type="domain" description="Metaxin glutathione S-transferase" evidence="1">
    <location>
        <begin position="163"/>
        <end position="225"/>
    </location>
</feature>
<feature type="domain" description="Thioredoxin-like fold" evidence="2">
    <location>
        <begin position="18"/>
        <end position="113"/>
    </location>
</feature>
<dbReference type="Gene3D" id="1.20.1050.10">
    <property type="match status" value="1"/>
</dbReference>
<sequence length="237" mass="26782">MITLYQAPAAWGVPNISPFCLKLETWLRMVGLPYEVRSADPRRAPKGKIPYADIDGCTMGDSQLIIEQLERAHGNKLDAHLTAEARARGHVIRRMLEEAFYWMVVFVRWSEPEGWAAYRPVFLPLMPRVVGGVIVELLRKRMTGMLRAQGTGRHSREEIYAQGKADLDAIATLLGDLPFMLGTEPSSVDATVYALLASVLRFPVDSPLKRHAEAQPNLVSYCERMRQRYYADWNPPA</sequence>
<proteinExistence type="predicted"/>
<dbReference type="InterPro" id="IPR036249">
    <property type="entry name" value="Thioredoxin-like_sf"/>
</dbReference>
<protein>
    <submittedName>
        <fullName evidence="3">Glutathione S-transferase family protein</fullName>
    </submittedName>
</protein>